<dbReference type="InterPro" id="IPR052021">
    <property type="entry name" value="Type-I_RS_S_subunit"/>
</dbReference>
<evidence type="ECO:0000256" key="4">
    <source>
        <dbReference type="SAM" id="Coils"/>
    </source>
</evidence>
<dbReference type="SUPFAM" id="SSF116734">
    <property type="entry name" value="DNA methylase specificity domain"/>
    <property type="match status" value="2"/>
</dbReference>
<protein>
    <submittedName>
        <fullName evidence="6">EcoKI restriction-modification system protein HsdS</fullName>
    </submittedName>
</protein>
<gene>
    <name evidence="6" type="ORF">NCTC11661_01793</name>
</gene>
<dbReference type="RefSeq" id="WP_002688262.1">
    <property type="nucleotide sequence ID" value="NZ_UFTJ01000003.1"/>
</dbReference>
<dbReference type="PANTHER" id="PTHR30408:SF12">
    <property type="entry name" value="TYPE I RESTRICTION ENZYME MJAVIII SPECIFICITY SUBUNIT"/>
    <property type="match status" value="1"/>
</dbReference>
<keyword evidence="2" id="KW-0680">Restriction system</keyword>
<organism evidence="6 7">
    <name type="scientific">Bergeyella zoohelcum</name>
    <dbReference type="NCBI Taxonomy" id="1015"/>
    <lineage>
        <taxon>Bacteria</taxon>
        <taxon>Pseudomonadati</taxon>
        <taxon>Bacteroidota</taxon>
        <taxon>Flavobacteriia</taxon>
        <taxon>Flavobacteriales</taxon>
        <taxon>Weeksellaceae</taxon>
        <taxon>Bergeyella</taxon>
    </lineage>
</organism>
<name>A0A380ZTI2_9FLAO</name>
<dbReference type="InterPro" id="IPR000055">
    <property type="entry name" value="Restrct_endonuc_typeI_TRD"/>
</dbReference>
<accession>A0A380ZTI2</accession>
<evidence type="ECO:0000256" key="2">
    <source>
        <dbReference type="ARBA" id="ARBA00022747"/>
    </source>
</evidence>
<evidence type="ECO:0000313" key="7">
    <source>
        <dbReference type="Proteomes" id="UP000255515"/>
    </source>
</evidence>
<proteinExistence type="inferred from homology"/>
<evidence type="ECO:0000256" key="3">
    <source>
        <dbReference type="ARBA" id="ARBA00023125"/>
    </source>
</evidence>
<evidence type="ECO:0000256" key="1">
    <source>
        <dbReference type="ARBA" id="ARBA00010923"/>
    </source>
</evidence>
<comment type="similarity">
    <text evidence="1">Belongs to the type-I restriction system S methylase family.</text>
</comment>
<dbReference type="GO" id="GO:0009307">
    <property type="term" value="P:DNA restriction-modification system"/>
    <property type="evidence" value="ECO:0007669"/>
    <property type="project" value="UniProtKB-KW"/>
</dbReference>
<dbReference type="CDD" id="cd17521">
    <property type="entry name" value="RMtype1_S_Sau13435ORF2165P_TRD2-CR2_like"/>
    <property type="match status" value="1"/>
</dbReference>
<dbReference type="Gene3D" id="3.90.220.20">
    <property type="entry name" value="DNA methylase specificity domains"/>
    <property type="match status" value="2"/>
</dbReference>
<sequence length="441" mass="51203">MEYKFLRFVEYIKLSFWDTKRYLHNISIGSNEGVLLSDILKPYKKSVSKEEIIKNRWQIISKINFGGELFLREFEEIETYKGNLFLVPENAIIYSKINVRHGCIYFNKMGNIPFCVSSEYPAFIIDEDKVKGKFLQRLLRTNEFKKLLNTKTTGISKARVKQDEFLNISIPLPSLDEQEAIVSAYQSKIEEAQQLETQAQQLENEIENYLFEELGVNFQKYENLQSDKLHFVDFKDMERWDILSINRNKINSKYSKLKFGDIVLGKPTYGANVKGVKKISDTRYIRITDINENGTLNDEFVSPEFAEEKYLLKENDFLIARSGNTVGKTFLYDNSYGKAIYAGYLVKYNLNLNIVSPQYILAYTKSLLFKQWITSNKRVSGQPNINGQEYLEAPFIIPPLSKQNEIAATIATMKQTQKQKTETATRLRAEALAEFEQVIFN</sequence>
<keyword evidence="4" id="KW-0175">Coiled coil</keyword>
<feature type="domain" description="Type I restriction modification DNA specificity" evidence="5">
    <location>
        <begin position="80"/>
        <end position="199"/>
    </location>
</feature>
<dbReference type="PANTHER" id="PTHR30408">
    <property type="entry name" value="TYPE-1 RESTRICTION ENZYME ECOKI SPECIFICITY PROTEIN"/>
    <property type="match status" value="1"/>
</dbReference>
<dbReference type="GO" id="GO:0003677">
    <property type="term" value="F:DNA binding"/>
    <property type="evidence" value="ECO:0007669"/>
    <property type="project" value="UniProtKB-KW"/>
</dbReference>
<dbReference type="AlphaFoldDB" id="A0A380ZTI2"/>
<dbReference type="InterPro" id="IPR044946">
    <property type="entry name" value="Restrct_endonuc_typeI_TRD_sf"/>
</dbReference>
<keyword evidence="3" id="KW-0238">DNA-binding</keyword>
<feature type="coiled-coil region" evidence="4">
    <location>
        <begin position="175"/>
        <end position="212"/>
    </location>
</feature>
<evidence type="ECO:0000259" key="5">
    <source>
        <dbReference type="Pfam" id="PF01420"/>
    </source>
</evidence>
<dbReference type="Proteomes" id="UP000255515">
    <property type="component" value="Unassembled WGS sequence"/>
</dbReference>
<reference evidence="6 7" key="1">
    <citation type="submission" date="2018-06" db="EMBL/GenBank/DDBJ databases">
        <authorList>
            <consortium name="Pathogen Informatics"/>
            <person name="Doyle S."/>
        </authorList>
    </citation>
    <scope>NUCLEOTIDE SEQUENCE [LARGE SCALE GENOMIC DNA]</scope>
    <source>
        <strain evidence="6 7">NCTC11661</strain>
    </source>
</reference>
<feature type="domain" description="Type I restriction modification DNA specificity" evidence="5">
    <location>
        <begin position="282"/>
        <end position="415"/>
    </location>
</feature>
<evidence type="ECO:0000313" key="6">
    <source>
        <dbReference type="EMBL" id="SUV52653.1"/>
    </source>
</evidence>
<dbReference type="EMBL" id="UFTJ01000003">
    <property type="protein sequence ID" value="SUV52653.1"/>
    <property type="molecule type" value="Genomic_DNA"/>
</dbReference>
<dbReference type="Pfam" id="PF01420">
    <property type="entry name" value="Methylase_S"/>
    <property type="match status" value="2"/>
</dbReference>